<evidence type="ECO:0000259" key="2">
    <source>
        <dbReference type="Pfam" id="PF08721"/>
    </source>
</evidence>
<dbReference type="InterPro" id="IPR011856">
    <property type="entry name" value="tRNA_endonuc-like_dom_sf"/>
</dbReference>
<accession>K6DCX8</accession>
<dbReference type="GO" id="GO:0003676">
    <property type="term" value="F:nucleic acid binding"/>
    <property type="evidence" value="ECO:0007669"/>
    <property type="project" value="InterPro"/>
</dbReference>
<dbReference type="PATRIC" id="fig|1131731.3.peg.268"/>
<dbReference type="InterPro" id="IPR036388">
    <property type="entry name" value="WH-like_DNA-bd_sf"/>
</dbReference>
<dbReference type="CDD" id="cd22362">
    <property type="entry name" value="TnsA_endonuclease-like"/>
    <property type="match status" value="1"/>
</dbReference>
<name>K6DCX8_SCHAZ</name>
<dbReference type="Pfam" id="PF08722">
    <property type="entry name" value="Tn7_TnsA-like_N"/>
    <property type="match status" value="1"/>
</dbReference>
<dbReference type="Gene3D" id="3.40.1350.10">
    <property type="match status" value="1"/>
</dbReference>
<dbReference type="AlphaFoldDB" id="K6DCX8"/>
<evidence type="ECO:0000259" key="3">
    <source>
        <dbReference type="Pfam" id="PF08722"/>
    </source>
</evidence>
<dbReference type="InterPro" id="IPR011335">
    <property type="entry name" value="Restrct_endonuc-II-like"/>
</dbReference>
<sequence>MVNGSRVKKIQENRIKNGRGAGEGKDYQPFIQAHDNKVASEGWLTRHFGWKTHRIHHTLSEGERHFLYSLEWLEEVVDIREQFPLLPISRTEEIAEQLGIQHAHLDGVNVVMTTDFVITIKTPKGLMDIVRTVKPSSKLSNRTLELFEIERRFFSEQGIDWGTVTESKLPKNLILNVEWMHEGRYLDTRPGIDEEYVDLISNAFYKKILEDGGESSISKICLRSDKEFGIETGTCMFVLKHMLATKRWVTDMNIPIKESKPLLISNVEMKSQLSDFNIVS</sequence>
<dbReference type="InterPro" id="IPR014833">
    <property type="entry name" value="TnsA_N"/>
</dbReference>
<dbReference type="InterPro" id="IPR014832">
    <property type="entry name" value="TnsA_C"/>
</dbReference>
<dbReference type="Pfam" id="PF08721">
    <property type="entry name" value="Tn7_Tnp_TnsA_C"/>
    <property type="match status" value="1"/>
</dbReference>
<keyword evidence="5" id="KW-1185">Reference proteome</keyword>
<evidence type="ECO:0008006" key="6">
    <source>
        <dbReference type="Google" id="ProtNLM"/>
    </source>
</evidence>
<reference evidence="4 5" key="1">
    <citation type="journal article" date="2012" name="Front. Microbiol.">
        <title>Redundancy and modularity in membrane-associated dissimilatory nitrate reduction in Bacillus.</title>
        <authorList>
            <person name="Heylen K."/>
            <person name="Keltjens J."/>
        </authorList>
    </citation>
    <scope>NUCLEOTIDE SEQUENCE [LARGE SCALE GENOMIC DNA]</scope>
    <source>
        <strain evidence="4 5">LMG 9581</strain>
    </source>
</reference>
<evidence type="ECO:0000256" key="1">
    <source>
        <dbReference type="SAM" id="MobiDB-lite"/>
    </source>
</evidence>
<evidence type="ECO:0000313" key="4">
    <source>
        <dbReference type="EMBL" id="EKN70392.1"/>
    </source>
</evidence>
<gene>
    <name evidence="4" type="ORF">BAZO_01292</name>
</gene>
<dbReference type="SUPFAM" id="SSF52980">
    <property type="entry name" value="Restriction endonuclease-like"/>
    <property type="match status" value="1"/>
</dbReference>
<dbReference type="STRING" id="1131731.BAZO_01292"/>
<feature type="domain" description="TnsA endonuclease C-terminal" evidence="2">
    <location>
        <begin position="170"/>
        <end position="252"/>
    </location>
</feature>
<organism evidence="4 5">
    <name type="scientific">Schinkia azotoformans LMG 9581</name>
    <dbReference type="NCBI Taxonomy" id="1131731"/>
    <lineage>
        <taxon>Bacteria</taxon>
        <taxon>Bacillati</taxon>
        <taxon>Bacillota</taxon>
        <taxon>Bacilli</taxon>
        <taxon>Bacillales</taxon>
        <taxon>Bacillaceae</taxon>
        <taxon>Calidifontibacillus/Schinkia group</taxon>
        <taxon>Schinkia</taxon>
    </lineage>
</organism>
<dbReference type="RefSeq" id="WP_003329377.1">
    <property type="nucleotide sequence ID" value="NZ_AJLR01000010.1"/>
</dbReference>
<evidence type="ECO:0000313" key="5">
    <source>
        <dbReference type="Proteomes" id="UP000006315"/>
    </source>
</evidence>
<dbReference type="EMBL" id="AJLR01000010">
    <property type="protein sequence ID" value="EKN70392.1"/>
    <property type="molecule type" value="Genomic_DNA"/>
</dbReference>
<feature type="region of interest" description="Disordered" evidence="1">
    <location>
        <begin position="1"/>
        <end position="23"/>
    </location>
</feature>
<protein>
    <recommendedName>
        <fullName evidence="6">Heteromeric transposase endonuclease subunit TnsA</fullName>
    </recommendedName>
</protein>
<dbReference type="Proteomes" id="UP000006315">
    <property type="component" value="Unassembled WGS sequence"/>
</dbReference>
<dbReference type="Gene3D" id="1.10.10.10">
    <property type="entry name" value="Winged helix-like DNA-binding domain superfamily/Winged helix DNA-binding domain"/>
    <property type="match status" value="1"/>
</dbReference>
<proteinExistence type="predicted"/>
<comment type="caution">
    <text evidence="4">The sequence shown here is derived from an EMBL/GenBank/DDBJ whole genome shotgun (WGS) entry which is preliminary data.</text>
</comment>
<feature type="domain" description="TnsA endonuclease N-terminal" evidence="3">
    <location>
        <begin position="74"/>
        <end position="166"/>
    </location>
</feature>